<dbReference type="SUPFAM" id="SSF53720">
    <property type="entry name" value="ALDH-like"/>
    <property type="match status" value="1"/>
</dbReference>
<dbReference type="InterPro" id="IPR016161">
    <property type="entry name" value="Ald_DH/histidinol_DH"/>
</dbReference>
<evidence type="ECO:0000259" key="3">
    <source>
        <dbReference type="Pfam" id="PF00171"/>
    </source>
</evidence>
<evidence type="ECO:0000313" key="5">
    <source>
        <dbReference type="Proteomes" id="UP000264036"/>
    </source>
</evidence>
<sequence>MQYIQLALLIDGQWIDATSRETLDVIDPATEQVLGKLPMATQHDVASAIAAADKAFAQWRDTSALARSDILRQTGALLRQRQEQVARTITYELGKPLAEAMGEVIVAVEMFEWAAEEARRLYGRIIPSRNRDIRQMVIQEPVGPVAAFAGWNAPAITPSRKIAGALAAGCTMVIKPSEETAGVALQIARAVVDAGLPAGVLNVVFGEPGSISEQLMAAPEIKMVTFTGSTAIGKHLAALAAPTLKRLTLELGGHAPVLVFDDCDIDEAVKNITAAKFRNSGQICTSPTRIYVQDSIYEAFIAKMVDAVSKLTIGNGFDSGVTMGPMANPRRHAAMKHLIDDAVDQGASIVAGGGLPESKGWFVEPTVIRDFNNQCIAANTEPFGPLALLRPFSTFDEAISEANRLPFGLASYVYTLNSRTAKRASDMIQSGVVCINHCQASLPETPFGGLKDSGLGKEGGIEGLEQFINTKYISQL</sequence>
<dbReference type="InterPro" id="IPR015590">
    <property type="entry name" value="Aldehyde_DH_dom"/>
</dbReference>
<protein>
    <submittedName>
        <fullName evidence="4">NAD-dependent succinate-semialdehyde dehydrogenase</fullName>
    </submittedName>
</protein>
<dbReference type="InterPro" id="IPR016162">
    <property type="entry name" value="Ald_DH_N"/>
</dbReference>
<evidence type="ECO:0000256" key="2">
    <source>
        <dbReference type="ARBA" id="ARBA00023002"/>
    </source>
</evidence>
<reference evidence="4 5" key="1">
    <citation type="journal article" date="2018" name="Nat. Biotechnol.">
        <title>A standardized bacterial taxonomy based on genome phylogeny substantially revises the tree of life.</title>
        <authorList>
            <person name="Parks D.H."/>
            <person name="Chuvochina M."/>
            <person name="Waite D.W."/>
            <person name="Rinke C."/>
            <person name="Skarshewski A."/>
            <person name="Chaumeil P.A."/>
            <person name="Hugenholtz P."/>
        </authorList>
    </citation>
    <scope>NUCLEOTIDE SEQUENCE [LARGE SCALE GENOMIC DNA]</scope>
    <source>
        <strain evidence="4">UBA10707</strain>
    </source>
</reference>
<feature type="domain" description="Aldehyde dehydrogenase" evidence="3">
    <location>
        <begin position="14"/>
        <end position="473"/>
    </location>
</feature>
<dbReference type="InterPro" id="IPR016163">
    <property type="entry name" value="Ald_DH_C"/>
</dbReference>
<name>A0A356LM39_9BURK</name>
<proteinExistence type="inferred from homology"/>
<gene>
    <name evidence="4" type="ORF">DD666_21285</name>
</gene>
<comment type="caution">
    <text evidence="4">The sequence shown here is derived from an EMBL/GenBank/DDBJ whole genome shotgun (WGS) entry which is preliminary data.</text>
</comment>
<evidence type="ECO:0000313" key="4">
    <source>
        <dbReference type="EMBL" id="HBP31929.1"/>
    </source>
</evidence>
<evidence type="ECO:0000256" key="1">
    <source>
        <dbReference type="ARBA" id="ARBA00009986"/>
    </source>
</evidence>
<dbReference type="Gene3D" id="3.40.605.10">
    <property type="entry name" value="Aldehyde Dehydrogenase, Chain A, domain 1"/>
    <property type="match status" value="1"/>
</dbReference>
<dbReference type="Proteomes" id="UP000264036">
    <property type="component" value="Unassembled WGS sequence"/>
</dbReference>
<dbReference type="Gene3D" id="3.40.309.10">
    <property type="entry name" value="Aldehyde Dehydrogenase, Chain A, domain 2"/>
    <property type="match status" value="1"/>
</dbReference>
<dbReference type="Pfam" id="PF00171">
    <property type="entry name" value="Aldedh"/>
    <property type="match status" value="1"/>
</dbReference>
<dbReference type="AlphaFoldDB" id="A0A356LM39"/>
<accession>A0A356LM39</accession>
<organism evidence="4 5">
    <name type="scientific">Advenella kashmirensis</name>
    <dbReference type="NCBI Taxonomy" id="310575"/>
    <lineage>
        <taxon>Bacteria</taxon>
        <taxon>Pseudomonadati</taxon>
        <taxon>Pseudomonadota</taxon>
        <taxon>Betaproteobacteria</taxon>
        <taxon>Burkholderiales</taxon>
        <taxon>Alcaligenaceae</taxon>
    </lineage>
</organism>
<dbReference type="CDD" id="cd07103">
    <property type="entry name" value="ALDH_F5_SSADH_GabD"/>
    <property type="match status" value="1"/>
</dbReference>
<dbReference type="EMBL" id="DOEK01000046">
    <property type="protein sequence ID" value="HBP31929.1"/>
    <property type="molecule type" value="Genomic_DNA"/>
</dbReference>
<dbReference type="PANTHER" id="PTHR43353">
    <property type="entry name" value="SUCCINATE-SEMIALDEHYDE DEHYDROGENASE, MITOCHONDRIAL"/>
    <property type="match status" value="1"/>
</dbReference>
<dbReference type="PANTHER" id="PTHR43353:SF5">
    <property type="entry name" value="SUCCINATE-SEMIALDEHYDE DEHYDROGENASE, MITOCHONDRIAL"/>
    <property type="match status" value="1"/>
</dbReference>
<comment type="similarity">
    <text evidence="1">Belongs to the aldehyde dehydrogenase family.</text>
</comment>
<keyword evidence="2" id="KW-0560">Oxidoreductase</keyword>
<dbReference type="GO" id="GO:0004777">
    <property type="term" value="F:succinate-semialdehyde dehydrogenase (NAD+) activity"/>
    <property type="evidence" value="ECO:0007669"/>
    <property type="project" value="TreeGrafter"/>
</dbReference>
<dbReference type="FunFam" id="3.40.309.10:FF:000009">
    <property type="entry name" value="Aldehyde dehydrogenase A"/>
    <property type="match status" value="1"/>
</dbReference>
<dbReference type="GO" id="GO:0009450">
    <property type="term" value="P:gamma-aminobutyric acid catabolic process"/>
    <property type="evidence" value="ECO:0007669"/>
    <property type="project" value="TreeGrafter"/>
</dbReference>
<dbReference type="InterPro" id="IPR050740">
    <property type="entry name" value="Aldehyde_DH_Superfamily"/>
</dbReference>
<dbReference type="FunFam" id="3.40.605.10:FF:000007">
    <property type="entry name" value="NAD/NADP-dependent betaine aldehyde dehydrogenase"/>
    <property type="match status" value="1"/>
</dbReference>